<keyword evidence="3 6" id="KW-0812">Transmembrane</keyword>
<feature type="transmembrane region" description="Helical" evidence="7">
    <location>
        <begin position="202"/>
        <end position="225"/>
    </location>
</feature>
<comment type="subcellular location">
    <subcellularLocation>
        <location evidence="6">Cell membrane</location>
        <topology evidence="6">Multi-pass membrane protein</topology>
    </subcellularLocation>
    <subcellularLocation>
        <location evidence="1">Membrane</location>
        <topology evidence="1">Multi-pass membrane protein</topology>
    </subcellularLocation>
</comment>
<feature type="transmembrane region" description="Helical" evidence="7">
    <location>
        <begin position="145"/>
        <end position="166"/>
    </location>
</feature>
<dbReference type="GO" id="GO:0010043">
    <property type="term" value="P:response to zinc ion"/>
    <property type="evidence" value="ECO:0007669"/>
    <property type="project" value="TreeGrafter"/>
</dbReference>
<keyword evidence="5 7" id="KW-0472">Membrane</keyword>
<evidence type="ECO:0000256" key="3">
    <source>
        <dbReference type="ARBA" id="ARBA00022692"/>
    </source>
</evidence>
<dbReference type="GO" id="GO:0055085">
    <property type="term" value="P:transmembrane transport"/>
    <property type="evidence" value="ECO:0007669"/>
    <property type="project" value="InterPro"/>
</dbReference>
<dbReference type="InterPro" id="IPR001626">
    <property type="entry name" value="ABC_TroCD"/>
</dbReference>
<dbReference type="EMBL" id="WNDQ01000055">
    <property type="protein sequence ID" value="KAF1019457.1"/>
    <property type="molecule type" value="Genomic_DNA"/>
</dbReference>
<keyword evidence="4 7" id="KW-1133">Transmembrane helix</keyword>
<dbReference type="AlphaFoldDB" id="A0A7V8JPD8"/>
<dbReference type="GO" id="GO:0043190">
    <property type="term" value="C:ATP-binding cassette (ABC) transporter complex"/>
    <property type="evidence" value="ECO:0007669"/>
    <property type="project" value="InterPro"/>
</dbReference>
<comment type="similarity">
    <text evidence="2 6">Belongs to the ABC-3 integral membrane protein family.</text>
</comment>
<dbReference type="Pfam" id="PF00950">
    <property type="entry name" value="ABC-3"/>
    <property type="match status" value="1"/>
</dbReference>
<dbReference type="Proteomes" id="UP000461670">
    <property type="component" value="Unassembled WGS sequence"/>
</dbReference>
<dbReference type="PANTHER" id="PTHR30477">
    <property type="entry name" value="ABC-TRANSPORTER METAL-BINDING PROTEIN"/>
    <property type="match status" value="1"/>
</dbReference>
<reference evidence="9" key="1">
    <citation type="journal article" date="2020" name="MBio">
        <title>Horizontal gene transfer to a defensive symbiont with a reduced genome amongst a multipartite beetle microbiome.</title>
        <authorList>
            <person name="Waterworth S.C."/>
            <person name="Florez L.V."/>
            <person name="Rees E.R."/>
            <person name="Hertweck C."/>
            <person name="Kaltenpoth M."/>
            <person name="Kwan J.C."/>
        </authorList>
    </citation>
    <scope>NUCLEOTIDE SEQUENCE [LARGE SCALE GENOMIC DNA]</scope>
</reference>
<sequence length="301" mass="31073">MSTAGLHDLLIQPFADFGFMRRAIVGCLALSLGAGSLGVVLRLRRMSLVGDAMSHALLPGVALGYLFWGLSLPAMTLGGLGAGLLVAAVAGAVTRLTGEHEDASFAAFYLISLALGVLLMSLRGSNVDLLSVLFGSALSLDDPTLLLASAIATLSLVGLAAIYRPLLVECVDPGFLRARAWQGWATQALFLLLLVLNLVGGFYALGTLMAVAFLILPAATARLWLRSVAGQMAVAAAVGLVASLAGLLLSFHLGTPASPAIVLTAGALYAASLLVGRYGSLRERLRHHLSSASVQAQTRSA</sequence>
<keyword evidence="6" id="KW-0813">Transport</keyword>
<proteinExistence type="inferred from homology"/>
<evidence type="ECO:0000256" key="2">
    <source>
        <dbReference type="ARBA" id="ARBA00008034"/>
    </source>
</evidence>
<evidence type="ECO:0000256" key="4">
    <source>
        <dbReference type="ARBA" id="ARBA00022989"/>
    </source>
</evidence>
<feature type="transmembrane region" description="Helical" evidence="7">
    <location>
        <begin position="257"/>
        <end position="276"/>
    </location>
</feature>
<dbReference type="PANTHER" id="PTHR30477:SF13">
    <property type="entry name" value="IRON TRANSPORT SYSTEM MEMBRANE PROTEIN HI_0360-RELATED"/>
    <property type="match status" value="1"/>
</dbReference>
<comment type="caution">
    <text evidence="8">The sequence shown here is derived from an EMBL/GenBank/DDBJ whole genome shotgun (WGS) entry which is preliminary data.</text>
</comment>
<feature type="transmembrane region" description="Helical" evidence="7">
    <location>
        <begin position="48"/>
        <end position="68"/>
    </location>
</feature>
<feature type="transmembrane region" description="Helical" evidence="7">
    <location>
        <begin position="232"/>
        <end position="251"/>
    </location>
</feature>
<accession>A0A7V8JPD8</accession>
<feature type="transmembrane region" description="Helical" evidence="7">
    <location>
        <begin position="178"/>
        <end position="196"/>
    </location>
</feature>
<organism evidence="8 9">
    <name type="scientific">Paracidovorax wautersii</name>
    <dbReference type="NCBI Taxonomy" id="1177982"/>
    <lineage>
        <taxon>Bacteria</taxon>
        <taxon>Pseudomonadati</taxon>
        <taxon>Pseudomonadota</taxon>
        <taxon>Betaproteobacteria</taxon>
        <taxon>Burkholderiales</taxon>
        <taxon>Comamonadaceae</taxon>
        <taxon>Paracidovorax</taxon>
    </lineage>
</organism>
<evidence type="ECO:0000313" key="9">
    <source>
        <dbReference type="Proteomes" id="UP000461670"/>
    </source>
</evidence>
<gene>
    <name evidence="8" type="primary">mntB</name>
    <name evidence="8" type="ORF">GAK30_03120</name>
</gene>
<feature type="transmembrane region" description="Helical" evidence="7">
    <location>
        <begin position="20"/>
        <end position="41"/>
    </location>
</feature>
<dbReference type="InterPro" id="IPR037294">
    <property type="entry name" value="ABC_BtuC-like"/>
</dbReference>
<evidence type="ECO:0000256" key="7">
    <source>
        <dbReference type="SAM" id="Phobius"/>
    </source>
</evidence>
<feature type="transmembrane region" description="Helical" evidence="7">
    <location>
        <begin position="105"/>
        <end position="125"/>
    </location>
</feature>
<evidence type="ECO:0000256" key="6">
    <source>
        <dbReference type="RuleBase" id="RU003943"/>
    </source>
</evidence>
<protein>
    <submittedName>
        <fullName evidence="8">Manganese transport system membrane protein MntB</fullName>
    </submittedName>
</protein>
<evidence type="ECO:0000313" key="8">
    <source>
        <dbReference type="EMBL" id="KAF1019457.1"/>
    </source>
</evidence>
<evidence type="ECO:0000256" key="1">
    <source>
        <dbReference type="ARBA" id="ARBA00004141"/>
    </source>
</evidence>
<evidence type="ECO:0000256" key="5">
    <source>
        <dbReference type="ARBA" id="ARBA00023136"/>
    </source>
</evidence>
<name>A0A7V8JPD8_9BURK</name>
<dbReference type="SUPFAM" id="SSF81345">
    <property type="entry name" value="ABC transporter involved in vitamin B12 uptake, BtuC"/>
    <property type="match status" value="1"/>
</dbReference>
<feature type="transmembrane region" description="Helical" evidence="7">
    <location>
        <begin position="74"/>
        <end position="93"/>
    </location>
</feature>